<evidence type="ECO:0000256" key="8">
    <source>
        <dbReference type="ARBA" id="ARBA00023136"/>
    </source>
</evidence>
<dbReference type="GO" id="GO:0005524">
    <property type="term" value="F:ATP binding"/>
    <property type="evidence" value="ECO:0007669"/>
    <property type="project" value="UniProtKB-KW"/>
</dbReference>
<dbReference type="Pfam" id="PF00664">
    <property type="entry name" value="ABC_membrane"/>
    <property type="match status" value="1"/>
</dbReference>
<keyword evidence="7 9" id="KW-1133">Transmembrane helix</keyword>
<evidence type="ECO:0000259" key="11">
    <source>
        <dbReference type="PROSITE" id="PS50929"/>
    </source>
</evidence>
<evidence type="ECO:0000256" key="5">
    <source>
        <dbReference type="ARBA" id="ARBA00022741"/>
    </source>
</evidence>
<feature type="transmembrane region" description="Helical" evidence="9">
    <location>
        <begin position="16"/>
        <end position="36"/>
    </location>
</feature>
<evidence type="ECO:0000256" key="7">
    <source>
        <dbReference type="ARBA" id="ARBA00022989"/>
    </source>
</evidence>
<feature type="transmembrane region" description="Helical" evidence="9">
    <location>
        <begin position="259"/>
        <end position="279"/>
    </location>
</feature>
<proteinExistence type="predicted"/>
<evidence type="ECO:0000256" key="3">
    <source>
        <dbReference type="ARBA" id="ARBA00022475"/>
    </source>
</evidence>
<dbReference type="Gene3D" id="3.40.50.300">
    <property type="entry name" value="P-loop containing nucleotide triphosphate hydrolases"/>
    <property type="match status" value="1"/>
</dbReference>
<dbReference type="InterPro" id="IPR017871">
    <property type="entry name" value="ABC_transporter-like_CS"/>
</dbReference>
<feature type="transmembrane region" description="Helical" evidence="9">
    <location>
        <begin position="73"/>
        <end position="94"/>
    </location>
</feature>
<dbReference type="PROSITE" id="PS00211">
    <property type="entry name" value="ABC_TRANSPORTER_1"/>
    <property type="match status" value="1"/>
</dbReference>
<dbReference type="GO" id="GO:0016887">
    <property type="term" value="F:ATP hydrolysis activity"/>
    <property type="evidence" value="ECO:0007669"/>
    <property type="project" value="InterPro"/>
</dbReference>
<feature type="domain" description="ABC transmembrane type-1" evidence="11">
    <location>
        <begin position="19"/>
        <end position="320"/>
    </location>
</feature>
<gene>
    <name evidence="12" type="ORF">FRY74_02220</name>
</gene>
<feature type="domain" description="ABC transporter" evidence="10">
    <location>
        <begin position="352"/>
        <end position="589"/>
    </location>
</feature>
<dbReference type="PROSITE" id="PS50893">
    <property type="entry name" value="ABC_TRANSPORTER_2"/>
    <property type="match status" value="1"/>
</dbReference>
<dbReference type="GO" id="GO:0005886">
    <property type="term" value="C:plasma membrane"/>
    <property type="evidence" value="ECO:0007669"/>
    <property type="project" value="UniProtKB-SubCell"/>
</dbReference>
<evidence type="ECO:0000256" key="9">
    <source>
        <dbReference type="SAM" id="Phobius"/>
    </source>
</evidence>
<keyword evidence="3" id="KW-1003">Cell membrane</keyword>
<dbReference type="InterPro" id="IPR027417">
    <property type="entry name" value="P-loop_NTPase"/>
</dbReference>
<keyword evidence="13" id="KW-1185">Reference proteome</keyword>
<dbReference type="OrthoDB" id="1291564at2"/>
<evidence type="ECO:0000313" key="12">
    <source>
        <dbReference type="EMBL" id="TXB67021.1"/>
    </source>
</evidence>
<evidence type="ECO:0000256" key="2">
    <source>
        <dbReference type="ARBA" id="ARBA00022448"/>
    </source>
</evidence>
<comment type="caution">
    <text evidence="12">The sequence shown here is derived from an EMBL/GenBank/DDBJ whole genome shotgun (WGS) entry which is preliminary data.</text>
</comment>
<keyword evidence="4 9" id="KW-0812">Transmembrane</keyword>
<evidence type="ECO:0000256" key="1">
    <source>
        <dbReference type="ARBA" id="ARBA00004651"/>
    </source>
</evidence>
<dbReference type="SUPFAM" id="SSF52540">
    <property type="entry name" value="P-loop containing nucleoside triphosphate hydrolases"/>
    <property type="match status" value="1"/>
</dbReference>
<sequence length="600" mass="68036">MKALKHLNKYLFKYKFRLLLGVLFVIISNIFALYPAQIIRETFNLVESKLSGTKIDSTSYLGDLFQNLSFGKAVLAFGTIVFGLAIAKGIFTFFMRQTIIIMSRLIEFDLKNEIFNHFQHLDTSFYKENNTGDIMNRISDDVTKVRMYVGPGIMYTVNLVCLFAMVIPVMFSINVKLTLYSLTPLPILSIIIYYVSNRINKQSERVQSKLSDITTLSQETYSGIRMLKSYVKENYFISKLFKENEQYRSNSMNLVRTNAVFFPVMMLLIGLSTIFTIYVGGMEYIAGNITIGNILEFVFYINMLTWPVTAIGWVTSIVQRAAASQTRINEFLSTPTKIKNPTTETFDLKGNIKFKDVSFTYPESGITAIKNVSFEIKSGETFAIVGKTGSGKSSIINLILRNYDVNNGEVLIDDNNIDAINLNQLRENIGFVPQEVFLFSDTIENNIAFGYKNGLPDENIIHDAAKNAAIFNSIIEFPNKFKTKLGERGITLSGGQKQRVSIARAIIKAPKILIFDDCLSAVDTETEDIILNNLERVMKNKTSLIVSHRVSSVKNADKILVIDNGEIIEEGTHQSLIELEKVYYKMYQQQLLELKEEKVK</sequence>
<reference evidence="12 13" key="1">
    <citation type="submission" date="2019-08" db="EMBL/GenBank/DDBJ databases">
        <title>Genome of Vicingus serpentipes NCIMB 15042.</title>
        <authorList>
            <person name="Bowman J.P."/>
        </authorList>
    </citation>
    <scope>NUCLEOTIDE SEQUENCE [LARGE SCALE GENOMIC DNA]</scope>
    <source>
        <strain evidence="12 13">NCIMB 15042</strain>
    </source>
</reference>
<dbReference type="FunFam" id="3.40.50.300:FF:000221">
    <property type="entry name" value="Multidrug ABC transporter ATP-binding protein"/>
    <property type="match status" value="1"/>
</dbReference>
<evidence type="ECO:0000259" key="10">
    <source>
        <dbReference type="PROSITE" id="PS50893"/>
    </source>
</evidence>
<keyword evidence="8 9" id="KW-0472">Membrane</keyword>
<dbReference type="InterPro" id="IPR036640">
    <property type="entry name" value="ABC1_TM_sf"/>
</dbReference>
<dbReference type="PANTHER" id="PTHR43394:SF1">
    <property type="entry name" value="ATP-BINDING CASSETTE SUB-FAMILY B MEMBER 10, MITOCHONDRIAL"/>
    <property type="match status" value="1"/>
</dbReference>
<keyword evidence="2" id="KW-0813">Transport</keyword>
<feature type="transmembrane region" description="Helical" evidence="9">
    <location>
        <begin position="299"/>
        <end position="318"/>
    </location>
</feature>
<dbReference type="InterPro" id="IPR011527">
    <property type="entry name" value="ABC1_TM_dom"/>
</dbReference>
<organism evidence="12 13">
    <name type="scientific">Vicingus serpentipes</name>
    <dbReference type="NCBI Taxonomy" id="1926625"/>
    <lineage>
        <taxon>Bacteria</taxon>
        <taxon>Pseudomonadati</taxon>
        <taxon>Bacteroidota</taxon>
        <taxon>Flavobacteriia</taxon>
        <taxon>Flavobacteriales</taxon>
        <taxon>Vicingaceae</taxon>
        <taxon>Vicingus</taxon>
    </lineage>
</organism>
<accession>A0A5C6RXI5</accession>
<dbReference type="EMBL" id="VOOS01000001">
    <property type="protein sequence ID" value="TXB67021.1"/>
    <property type="molecule type" value="Genomic_DNA"/>
</dbReference>
<dbReference type="Pfam" id="PF00005">
    <property type="entry name" value="ABC_tran"/>
    <property type="match status" value="1"/>
</dbReference>
<evidence type="ECO:0000256" key="4">
    <source>
        <dbReference type="ARBA" id="ARBA00022692"/>
    </source>
</evidence>
<dbReference type="PROSITE" id="PS50929">
    <property type="entry name" value="ABC_TM1F"/>
    <property type="match status" value="1"/>
</dbReference>
<comment type="subcellular location">
    <subcellularLocation>
        <location evidence="1">Cell membrane</location>
        <topology evidence="1">Multi-pass membrane protein</topology>
    </subcellularLocation>
</comment>
<dbReference type="InterPro" id="IPR039421">
    <property type="entry name" value="Type_1_exporter"/>
</dbReference>
<keyword evidence="6 12" id="KW-0067">ATP-binding</keyword>
<dbReference type="Proteomes" id="UP000321721">
    <property type="component" value="Unassembled WGS sequence"/>
</dbReference>
<dbReference type="Gene3D" id="1.20.1560.10">
    <property type="entry name" value="ABC transporter type 1, transmembrane domain"/>
    <property type="match status" value="1"/>
</dbReference>
<dbReference type="InterPro" id="IPR003439">
    <property type="entry name" value="ABC_transporter-like_ATP-bd"/>
</dbReference>
<dbReference type="PANTHER" id="PTHR43394">
    <property type="entry name" value="ATP-DEPENDENT PERMEASE MDL1, MITOCHONDRIAL"/>
    <property type="match status" value="1"/>
</dbReference>
<feature type="transmembrane region" description="Helical" evidence="9">
    <location>
        <begin position="177"/>
        <end position="195"/>
    </location>
</feature>
<protein>
    <submittedName>
        <fullName evidence="12">ABC transporter ATP-binding protein</fullName>
    </submittedName>
</protein>
<dbReference type="AlphaFoldDB" id="A0A5C6RXI5"/>
<dbReference type="SMART" id="SM00382">
    <property type="entry name" value="AAA"/>
    <property type="match status" value="1"/>
</dbReference>
<name>A0A5C6RXI5_9FLAO</name>
<dbReference type="InterPro" id="IPR003593">
    <property type="entry name" value="AAA+_ATPase"/>
</dbReference>
<evidence type="ECO:0000256" key="6">
    <source>
        <dbReference type="ARBA" id="ARBA00022840"/>
    </source>
</evidence>
<evidence type="ECO:0000313" key="13">
    <source>
        <dbReference type="Proteomes" id="UP000321721"/>
    </source>
</evidence>
<keyword evidence="5" id="KW-0547">Nucleotide-binding</keyword>
<dbReference type="SUPFAM" id="SSF90123">
    <property type="entry name" value="ABC transporter transmembrane region"/>
    <property type="match status" value="1"/>
</dbReference>
<feature type="transmembrane region" description="Helical" evidence="9">
    <location>
        <begin position="153"/>
        <end position="171"/>
    </location>
</feature>
<dbReference type="CDD" id="cd18541">
    <property type="entry name" value="ABC_6TM_TmrB_like"/>
    <property type="match status" value="1"/>
</dbReference>
<dbReference type="GO" id="GO:0015421">
    <property type="term" value="F:ABC-type oligopeptide transporter activity"/>
    <property type="evidence" value="ECO:0007669"/>
    <property type="project" value="TreeGrafter"/>
</dbReference>